<dbReference type="Pfam" id="PF00483">
    <property type="entry name" value="NTP_transferase"/>
    <property type="match status" value="1"/>
</dbReference>
<gene>
    <name evidence="2" type="ORF">BCR43DRAFT_564347</name>
</gene>
<sequence>MKVLILGAGYGTRLQRDLSGSADHQHLLGIPKALLPLGGRDALITHWLELFDKQDVFVVCNAVSYDAFKAWSERNGIAADHVVSDGTTSNEDRLGAVPDMSFAIHHFGFQDEPVLVVGGDTLFLNDFKLPAFLQRASGQDAAVTTYTVEDAEVHKFGILEVDSEGYITQFLEKPSPDATSSRLACPCFYWFAASTVPYIHEFVEAHKNAAKEEYDATGKLLAYLYPRVKIATHPVAGRIDVGGLASYLDADAYFKN</sequence>
<accession>A0A1X2H9Z3</accession>
<protein>
    <submittedName>
        <fullName evidence="2">Nucleotide-diphospho-sugar transferase</fullName>
    </submittedName>
</protein>
<dbReference type="STRING" id="13706.A0A1X2H9Z3"/>
<evidence type="ECO:0000313" key="3">
    <source>
        <dbReference type="Proteomes" id="UP000242180"/>
    </source>
</evidence>
<dbReference type="InterPro" id="IPR005835">
    <property type="entry name" value="NTP_transferase_dom"/>
</dbReference>
<dbReference type="PANTHER" id="PTHR42883:SF2">
    <property type="entry name" value="THYMIDYLYLTRANSFERASE"/>
    <property type="match status" value="1"/>
</dbReference>
<dbReference type="EMBL" id="MCGN01000006">
    <property type="protein sequence ID" value="ORY95458.1"/>
    <property type="molecule type" value="Genomic_DNA"/>
</dbReference>
<dbReference type="InParanoid" id="A0A1X2H9Z3"/>
<reference evidence="2 3" key="1">
    <citation type="submission" date="2016-07" db="EMBL/GenBank/DDBJ databases">
        <title>Pervasive Adenine N6-methylation of Active Genes in Fungi.</title>
        <authorList>
            <consortium name="DOE Joint Genome Institute"/>
            <person name="Mondo S.J."/>
            <person name="Dannebaum R.O."/>
            <person name="Kuo R.C."/>
            <person name="Labutti K."/>
            <person name="Haridas S."/>
            <person name="Kuo A."/>
            <person name="Salamov A."/>
            <person name="Ahrendt S.R."/>
            <person name="Lipzen A."/>
            <person name="Sullivan W."/>
            <person name="Andreopoulos W.B."/>
            <person name="Clum A."/>
            <person name="Lindquist E."/>
            <person name="Daum C."/>
            <person name="Ramamoorthy G.K."/>
            <person name="Gryganskyi A."/>
            <person name="Culley D."/>
            <person name="Magnuson J.K."/>
            <person name="James T.Y."/>
            <person name="O'Malley M.A."/>
            <person name="Stajich J.E."/>
            <person name="Spatafora J.W."/>
            <person name="Visel A."/>
            <person name="Grigoriev I.V."/>
        </authorList>
    </citation>
    <scope>NUCLEOTIDE SEQUENCE [LARGE SCALE GENOMIC DNA]</scope>
    <source>
        <strain evidence="2 3">NRRL 2496</strain>
    </source>
</reference>
<evidence type="ECO:0000259" key="1">
    <source>
        <dbReference type="Pfam" id="PF00483"/>
    </source>
</evidence>
<comment type="caution">
    <text evidence="2">The sequence shown here is derived from an EMBL/GenBank/DDBJ whole genome shotgun (WGS) entry which is preliminary data.</text>
</comment>
<dbReference type="SUPFAM" id="SSF53448">
    <property type="entry name" value="Nucleotide-diphospho-sugar transferases"/>
    <property type="match status" value="1"/>
</dbReference>
<dbReference type="AlphaFoldDB" id="A0A1X2H9Z3"/>
<name>A0A1X2H9Z3_SYNRA</name>
<feature type="domain" description="Nucleotidyl transferase" evidence="1">
    <location>
        <begin position="2"/>
        <end position="252"/>
    </location>
</feature>
<dbReference type="PANTHER" id="PTHR42883">
    <property type="entry name" value="GLUCOSE-1-PHOSPHATE THYMIDYLTRANSFERASE"/>
    <property type="match status" value="1"/>
</dbReference>
<organism evidence="2 3">
    <name type="scientific">Syncephalastrum racemosum</name>
    <name type="common">Filamentous fungus</name>
    <dbReference type="NCBI Taxonomy" id="13706"/>
    <lineage>
        <taxon>Eukaryota</taxon>
        <taxon>Fungi</taxon>
        <taxon>Fungi incertae sedis</taxon>
        <taxon>Mucoromycota</taxon>
        <taxon>Mucoromycotina</taxon>
        <taxon>Mucoromycetes</taxon>
        <taxon>Mucorales</taxon>
        <taxon>Syncephalastraceae</taxon>
        <taxon>Syncephalastrum</taxon>
    </lineage>
</organism>
<dbReference type="Proteomes" id="UP000242180">
    <property type="component" value="Unassembled WGS sequence"/>
</dbReference>
<keyword evidence="3" id="KW-1185">Reference proteome</keyword>
<keyword evidence="2" id="KW-0808">Transferase</keyword>
<dbReference type="InterPro" id="IPR029044">
    <property type="entry name" value="Nucleotide-diphossugar_trans"/>
</dbReference>
<dbReference type="Gene3D" id="3.90.550.10">
    <property type="entry name" value="Spore Coat Polysaccharide Biosynthesis Protein SpsA, Chain A"/>
    <property type="match status" value="1"/>
</dbReference>
<dbReference type="OrthoDB" id="6339427at2759"/>
<evidence type="ECO:0000313" key="2">
    <source>
        <dbReference type="EMBL" id="ORY95458.1"/>
    </source>
</evidence>
<dbReference type="OMA" id="TFEGAWF"/>
<proteinExistence type="predicted"/>
<dbReference type="GO" id="GO:0016740">
    <property type="term" value="F:transferase activity"/>
    <property type="evidence" value="ECO:0007669"/>
    <property type="project" value="UniProtKB-KW"/>
</dbReference>